<dbReference type="Pfam" id="PF00104">
    <property type="entry name" value="Hormone_recep"/>
    <property type="match status" value="1"/>
</dbReference>
<dbReference type="EMBL" id="KJ664208">
    <property type="protein sequence ID" value="AID52845.1"/>
    <property type="molecule type" value="mRNA"/>
</dbReference>
<name>A0A0A7CJG3_TIGJA</name>
<reference evidence="15" key="2">
    <citation type="submission" date="2014-03" db="EMBL/GenBank/DDBJ databases">
        <authorList>
            <person name="Lee J.-S."/>
            <person name="Hwang D.-S."/>
        </authorList>
    </citation>
    <scope>NUCLEOTIDE SEQUENCE</scope>
</reference>
<evidence type="ECO:0000256" key="6">
    <source>
        <dbReference type="ARBA" id="ARBA00023125"/>
    </source>
</evidence>
<dbReference type="PRINTS" id="PR00545">
    <property type="entry name" value="RETINOIDXR"/>
</dbReference>
<keyword evidence="7 11" id="KW-0804">Transcription</keyword>
<keyword evidence="2 11" id="KW-0479">Metal-binding</keyword>
<evidence type="ECO:0000256" key="4">
    <source>
        <dbReference type="ARBA" id="ARBA00022833"/>
    </source>
</evidence>
<comment type="subcellular location">
    <subcellularLocation>
        <location evidence="11">Nucleus</location>
    </subcellularLocation>
</comment>
<dbReference type="SMR" id="A0A0A7CJG3"/>
<dbReference type="GO" id="GO:0005634">
    <property type="term" value="C:nucleus"/>
    <property type="evidence" value="ECO:0007669"/>
    <property type="project" value="UniProtKB-SubCell"/>
</dbReference>
<evidence type="ECO:0000256" key="1">
    <source>
        <dbReference type="ARBA" id="ARBA00006421"/>
    </source>
</evidence>
<evidence type="ECO:0000259" key="13">
    <source>
        <dbReference type="PROSITE" id="PS51030"/>
    </source>
</evidence>
<dbReference type="Pfam" id="PF00105">
    <property type="entry name" value="zf-C4"/>
    <property type="match status" value="1"/>
</dbReference>
<dbReference type="PRINTS" id="PR00398">
    <property type="entry name" value="STRDHORMONER"/>
</dbReference>
<dbReference type="InterPro" id="IPR000536">
    <property type="entry name" value="Nucl_hrmn_rcpt_lig-bd"/>
</dbReference>
<evidence type="ECO:0000256" key="5">
    <source>
        <dbReference type="ARBA" id="ARBA00023015"/>
    </source>
</evidence>
<dbReference type="SUPFAM" id="SSF48508">
    <property type="entry name" value="Nuclear receptor ligand-binding domain"/>
    <property type="match status" value="1"/>
</dbReference>
<dbReference type="PROSITE" id="PS00031">
    <property type="entry name" value="NUCLEAR_REC_DBD_1"/>
    <property type="match status" value="1"/>
</dbReference>
<dbReference type="InterPro" id="IPR013088">
    <property type="entry name" value="Znf_NHR/GATA"/>
</dbReference>
<proteinExistence type="evidence at transcript level"/>
<feature type="region of interest" description="Disordered" evidence="12">
    <location>
        <begin position="164"/>
        <end position="207"/>
    </location>
</feature>
<dbReference type="InterPro" id="IPR035500">
    <property type="entry name" value="NHR-like_dom_sf"/>
</dbReference>
<dbReference type="SMART" id="SM00430">
    <property type="entry name" value="HOLI"/>
    <property type="match status" value="1"/>
</dbReference>
<evidence type="ECO:0000259" key="14">
    <source>
        <dbReference type="PROSITE" id="PS51843"/>
    </source>
</evidence>
<dbReference type="FunFam" id="3.30.50.10:FF:000005">
    <property type="entry name" value="Retinoic acid receptor RXR-alpha"/>
    <property type="match status" value="1"/>
</dbReference>
<dbReference type="PROSITE" id="PS51030">
    <property type="entry name" value="NUCLEAR_REC_DBD_2"/>
    <property type="match status" value="1"/>
</dbReference>
<keyword evidence="6 11" id="KW-0238">DNA-binding</keyword>
<feature type="domain" description="NR LBD" evidence="14">
    <location>
        <begin position="202"/>
        <end position="434"/>
    </location>
</feature>
<dbReference type="SMART" id="SM00399">
    <property type="entry name" value="ZnF_C4"/>
    <property type="match status" value="1"/>
</dbReference>
<dbReference type="AlphaFoldDB" id="A0A0A7CJG3"/>
<evidence type="ECO:0000256" key="2">
    <source>
        <dbReference type="ARBA" id="ARBA00022723"/>
    </source>
</evidence>
<dbReference type="InterPro" id="IPR001723">
    <property type="entry name" value="Nuclear_hrmn_rcpt"/>
</dbReference>
<dbReference type="Gene3D" id="1.10.565.10">
    <property type="entry name" value="Retinoid X Receptor"/>
    <property type="match status" value="1"/>
</dbReference>
<dbReference type="FunFam" id="1.10.565.10:FF:000052">
    <property type="entry name" value="Ultraspiracle nuclear receptor"/>
    <property type="match status" value="1"/>
</dbReference>
<gene>
    <name evidence="15" type="primary">USP</name>
</gene>
<evidence type="ECO:0000256" key="10">
    <source>
        <dbReference type="ARBA" id="ARBA00078913"/>
    </source>
</evidence>
<dbReference type="SUPFAM" id="SSF57716">
    <property type="entry name" value="Glucocorticoid receptor-like (DNA-binding domain)"/>
    <property type="match status" value="1"/>
</dbReference>
<dbReference type="CDD" id="cd06956">
    <property type="entry name" value="NR_DBD_RXR"/>
    <property type="match status" value="1"/>
</dbReference>
<dbReference type="GO" id="GO:0043565">
    <property type="term" value="F:sequence-specific DNA binding"/>
    <property type="evidence" value="ECO:0007669"/>
    <property type="project" value="InterPro"/>
</dbReference>
<dbReference type="Gene3D" id="3.30.50.10">
    <property type="entry name" value="Erythroid Transcription Factor GATA-1, subunit A"/>
    <property type="match status" value="1"/>
</dbReference>
<dbReference type="CDD" id="cd06943">
    <property type="entry name" value="NR_LBD_RXR_like"/>
    <property type="match status" value="1"/>
</dbReference>
<keyword evidence="3 11" id="KW-0863">Zinc-finger</keyword>
<organism evidence="15">
    <name type="scientific">Tigriopus japonicus</name>
    <name type="common">Copepod</name>
    <dbReference type="NCBI Taxonomy" id="158387"/>
    <lineage>
        <taxon>Eukaryota</taxon>
        <taxon>Metazoa</taxon>
        <taxon>Ecdysozoa</taxon>
        <taxon>Arthropoda</taxon>
        <taxon>Crustacea</taxon>
        <taxon>Multicrustacea</taxon>
        <taxon>Hexanauplia</taxon>
        <taxon>Copepoda</taxon>
        <taxon>Harpacticoida</taxon>
        <taxon>Harpacticidae</taxon>
        <taxon>Tigriopus</taxon>
    </lineage>
</organism>
<feature type="domain" description="Nuclear receptor" evidence="13">
    <location>
        <begin position="90"/>
        <end position="165"/>
    </location>
</feature>
<evidence type="ECO:0000256" key="12">
    <source>
        <dbReference type="SAM" id="MobiDB-lite"/>
    </source>
</evidence>
<feature type="region of interest" description="Disordered" evidence="12">
    <location>
        <begin position="59"/>
        <end position="83"/>
    </location>
</feature>
<dbReference type="InterPro" id="IPR001628">
    <property type="entry name" value="Znf_hrmn_rcpt"/>
</dbReference>
<evidence type="ECO:0000256" key="7">
    <source>
        <dbReference type="ARBA" id="ARBA00023163"/>
    </source>
</evidence>
<dbReference type="InterPro" id="IPR050274">
    <property type="entry name" value="Nuclear_hormone_rcpt_NR2"/>
</dbReference>
<keyword evidence="8 11" id="KW-0675">Receptor</keyword>
<evidence type="ECO:0000256" key="9">
    <source>
        <dbReference type="ARBA" id="ARBA00023242"/>
    </source>
</evidence>
<dbReference type="GO" id="GO:0003707">
    <property type="term" value="F:nuclear steroid receptor activity"/>
    <property type="evidence" value="ECO:0007669"/>
    <property type="project" value="InterPro"/>
</dbReference>
<dbReference type="InterPro" id="IPR000003">
    <property type="entry name" value="Retinoid-X_rcpt/HNF4"/>
</dbReference>
<keyword evidence="9 11" id="KW-0539">Nucleus</keyword>
<keyword evidence="5 11" id="KW-0805">Transcription regulation</keyword>
<dbReference type="PROSITE" id="PS51843">
    <property type="entry name" value="NR_LBD"/>
    <property type="match status" value="1"/>
</dbReference>
<evidence type="ECO:0000313" key="15">
    <source>
        <dbReference type="EMBL" id="AID52845.1"/>
    </source>
</evidence>
<protein>
    <recommendedName>
        <fullName evidence="10">Nuclear receptor subfamily 2 group B member 4</fullName>
    </recommendedName>
</protein>
<evidence type="ECO:0000256" key="3">
    <source>
        <dbReference type="ARBA" id="ARBA00022771"/>
    </source>
</evidence>
<sequence length="449" mass="49353">MTLFRGLDDHMDLNGLMESAGVPAAASVGANTPSNAFGNPQSPLELKPDVSMLLNAPSPASSVSGGGLANPQTPRPGSPSVNYPPLSGSKHFCSICGDRASGKHYGVYSCEGCKGFFKRTVRKELTYACRENKDCIIDKRQRNRCQYCRYMKCLANGMRREAVQEERNRSGSSASGGANNGGGTGVGKEGEVESSTPGGQTSSDMPIERIIEAENISELGGAFSRKDSEDLQAHMTGGFEGDQPNKRKMLQQLVEWAKHIPHFTDLKIEDRIKLIRAGWNELLIAGCAFRSMNEENGILWADSQFIKRENAHLAGVGDIFDRVLVELVQKMREMKMDKAELGCLRAIILFNPDAKGLEQGPALEVETFREKVYATLEEYCRTNHENEPSRFAKLLLRLPALRSIGLKCVEHLFFYKLIKDDGPNSNGAADVNDVAAQSLDIFIKEILEE</sequence>
<dbReference type="PRINTS" id="PR00047">
    <property type="entry name" value="STROIDFINGER"/>
</dbReference>
<accession>A0A0A7CJG3</accession>
<evidence type="ECO:0000256" key="11">
    <source>
        <dbReference type="RuleBase" id="RU004334"/>
    </source>
</evidence>
<dbReference type="PANTHER" id="PTHR24083">
    <property type="entry name" value="NUCLEAR HORMONE RECEPTOR"/>
    <property type="match status" value="1"/>
</dbReference>
<dbReference type="GO" id="GO:0008270">
    <property type="term" value="F:zinc ion binding"/>
    <property type="evidence" value="ECO:0007669"/>
    <property type="project" value="UniProtKB-KW"/>
</dbReference>
<evidence type="ECO:0000256" key="8">
    <source>
        <dbReference type="ARBA" id="ARBA00023170"/>
    </source>
</evidence>
<keyword evidence="4 11" id="KW-0862">Zinc</keyword>
<reference evidence="15" key="1">
    <citation type="journal article" date="2014" name="BMC Genomics">
        <title>Genome-wide identification of nuclear receptor (NR) superfamily genes in the copepod Tigriopus japonicus.</title>
        <authorList>
            <person name="Hwang D.S."/>
            <person name="Lee B.Y."/>
            <person name="Kim H.S."/>
            <person name="Lee M.C."/>
            <person name="Kyung D.H."/>
            <person name="Om A.S."/>
            <person name="Rhee J.S."/>
            <person name="Lee J.S."/>
        </authorList>
    </citation>
    <scope>NUCLEOTIDE SEQUENCE</scope>
</reference>
<feature type="compositionally biased region" description="Gly residues" evidence="12">
    <location>
        <begin position="178"/>
        <end position="187"/>
    </location>
</feature>
<comment type="similarity">
    <text evidence="1">Belongs to the nuclear hormone receptor family. NR2 subfamily.</text>
</comment>